<dbReference type="AlphaFoldDB" id="A0A4R3K8L5"/>
<dbReference type="CDD" id="cd02440">
    <property type="entry name" value="AdoMet_MTases"/>
    <property type="match status" value="1"/>
</dbReference>
<keyword evidence="2 3" id="KW-0808">Transferase</keyword>
<comment type="caution">
    <text evidence="3">The sequence shown here is derived from an EMBL/GenBank/DDBJ whole genome shotgun (WGS) entry which is preliminary data.</text>
</comment>
<dbReference type="GO" id="GO:0008168">
    <property type="term" value="F:methyltransferase activity"/>
    <property type="evidence" value="ECO:0007669"/>
    <property type="project" value="UniProtKB-KW"/>
</dbReference>
<sequence>MRVIAGSAKGRILKAVPGQNTRPTTDKVKESIFNMIGPYFDGGVVLDLFAGTGGLAIEALSRGMEHGVLIDHNKQSIETIRKNVIATNMNQRVEIYHNDAFRALKILKKRGALFDLVFLDPPYRMKVLEEILFFLIDQKLLNDQALIVTEHDAKYSFQNLEQMKELELVKDVTYGDIGITIFRNK</sequence>
<dbReference type="GO" id="GO:0031167">
    <property type="term" value="P:rRNA methylation"/>
    <property type="evidence" value="ECO:0007669"/>
    <property type="project" value="InterPro"/>
</dbReference>
<dbReference type="PROSITE" id="PS00092">
    <property type="entry name" value="N6_MTASE"/>
    <property type="match status" value="1"/>
</dbReference>
<reference evidence="3 4" key="1">
    <citation type="submission" date="2019-03" db="EMBL/GenBank/DDBJ databases">
        <title>Genomic Encyclopedia of Type Strains, Phase IV (KMG-IV): sequencing the most valuable type-strain genomes for metagenomic binning, comparative biology and taxonomic classification.</title>
        <authorList>
            <person name="Goeker M."/>
        </authorList>
    </citation>
    <scope>NUCLEOTIDE SEQUENCE [LARGE SCALE GENOMIC DNA]</scope>
    <source>
        <strain evidence="3 4">DSM 23802</strain>
    </source>
</reference>
<dbReference type="NCBIfam" id="TIGR00095">
    <property type="entry name" value="16S rRNA (guanine(966)-N(2))-methyltransferase RsmD"/>
    <property type="match status" value="1"/>
</dbReference>
<keyword evidence="4" id="KW-1185">Reference proteome</keyword>
<dbReference type="InterPro" id="IPR002052">
    <property type="entry name" value="DNA_methylase_N6_adenine_CS"/>
</dbReference>
<proteinExistence type="predicted"/>
<dbReference type="Pfam" id="PF03602">
    <property type="entry name" value="Cons_hypoth95"/>
    <property type="match status" value="1"/>
</dbReference>
<dbReference type="OrthoDB" id="9803017at2"/>
<dbReference type="RefSeq" id="WP_132770302.1">
    <property type="nucleotide sequence ID" value="NZ_SMAB01000022.1"/>
</dbReference>
<evidence type="ECO:0000313" key="3">
    <source>
        <dbReference type="EMBL" id="TCS79235.1"/>
    </source>
</evidence>
<keyword evidence="1 3" id="KW-0489">Methyltransferase</keyword>
<name>A0A4R3K8L5_9BACI</name>
<dbReference type="GO" id="GO:0003676">
    <property type="term" value="F:nucleic acid binding"/>
    <property type="evidence" value="ECO:0007669"/>
    <property type="project" value="InterPro"/>
</dbReference>
<dbReference type="Proteomes" id="UP000295788">
    <property type="component" value="Unassembled WGS sequence"/>
</dbReference>
<gene>
    <name evidence="3" type="ORF">EDD72_12244</name>
</gene>
<protein>
    <submittedName>
        <fullName evidence="3">16S rRNA (Guanine(966)-N(2))-methyltransferase RsmD</fullName>
    </submittedName>
</protein>
<dbReference type="PANTHER" id="PTHR43542">
    <property type="entry name" value="METHYLTRANSFERASE"/>
    <property type="match status" value="1"/>
</dbReference>
<dbReference type="PIRSF" id="PIRSF004553">
    <property type="entry name" value="CHP00095"/>
    <property type="match status" value="1"/>
</dbReference>
<evidence type="ECO:0000256" key="2">
    <source>
        <dbReference type="ARBA" id="ARBA00022679"/>
    </source>
</evidence>
<accession>A0A4R3K8L5</accession>
<evidence type="ECO:0000256" key="1">
    <source>
        <dbReference type="ARBA" id="ARBA00022603"/>
    </source>
</evidence>
<dbReference type="PANTHER" id="PTHR43542:SF1">
    <property type="entry name" value="METHYLTRANSFERASE"/>
    <property type="match status" value="1"/>
</dbReference>
<dbReference type="InterPro" id="IPR029063">
    <property type="entry name" value="SAM-dependent_MTases_sf"/>
</dbReference>
<dbReference type="EMBL" id="SMAB01000022">
    <property type="protein sequence ID" value="TCS79235.1"/>
    <property type="molecule type" value="Genomic_DNA"/>
</dbReference>
<organism evidence="3 4">
    <name type="scientific">Tepidibacillus fermentans</name>
    <dbReference type="NCBI Taxonomy" id="1281767"/>
    <lineage>
        <taxon>Bacteria</taxon>
        <taxon>Bacillati</taxon>
        <taxon>Bacillota</taxon>
        <taxon>Bacilli</taxon>
        <taxon>Bacillales</taxon>
        <taxon>Bacillaceae</taxon>
        <taxon>Tepidibacillus</taxon>
    </lineage>
</organism>
<dbReference type="InterPro" id="IPR004398">
    <property type="entry name" value="RNA_MeTrfase_RsmD"/>
</dbReference>
<dbReference type="Gene3D" id="3.40.50.150">
    <property type="entry name" value="Vaccinia Virus protein VP39"/>
    <property type="match status" value="1"/>
</dbReference>
<evidence type="ECO:0000313" key="4">
    <source>
        <dbReference type="Proteomes" id="UP000295788"/>
    </source>
</evidence>
<dbReference type="SUPFAM" id="SSF53335">
    <property type="entry name" value="S-adenosyl-L-methionine-dependent methyltransferases"/>
    <property type="match status" value="1"/>
</dbReference>